<keyword evidence="3" id="KW-1185">Reference proteome</keyword>
<sequence length="156" mass="16926">MSSRSPTPALLKWLAPFLVFMAVPALSGCADSTDFQASLASRAESTEFTLPRGEDSGAPFELWDEVFIACPYTDVTTAPAPFAKAAMAVDTPSNEGAQWLLFAKDSKVKRISMNRTSIDFCLDGAVNNAHRHDQLWSAKKSDGAWLMTAVDHQRAG</sequence>
<evidence type="ECO:0000256" key="1">
    <source>
        <dbReference type="SAM" id="SignalP"/>
    </source>
</evidence>
<keyword evidence="1" id="KW-0732">Signal</keyword>
<name>A0ABS4YXY9_9MICC</name>
<accession>A0ABS4YXY9</accession>
<dbReference type="EMBL" id="JAGIOI010000001">
    <property type="protein sequence ID" value="MBP2413579.1"/>
    <property type="molecule type" value="Genomic_DNA"/>
</dbReference>
<proteinExistence type="predicted"/>
<feature type="signal peptide" evidence="1">
    <location>
        <begin position="1"/>
        <end position="27"/>
    </location>
</feature>
<feature type="chain" id="PRO_5046660252" description="Lipoprotein" evidence="1">
    <location>
        <begin position="28"/>
        <end position="156"/>
    </location>
</feature>
<evidence type="ECO:0008006" key="4">
    <source>
        <dbReference type="Google" id="ProtNLM"/>
    </source>
</evidence>
<gene>
    <name evidence="2" type="ORF">JOF48_002378</name>
</gene>
<comment type="caution">
    <text evidence="2">The sequence shown here is derived from an EMBL/GenBank/DDBJ whole genome shotgun (WGS) entry which is preliminary data.</text>
</comment>
<organism evidence="2 3">
    <name type="scientific">Arthrobacter stackebrandtii</name>
    <dbReference type="NCBI Taxonomy" id="272161"/>
    <lineage>
        <taxon>Bacteria</taxon>
        <taxon>Bacillati</taxon>
        <taxon>Actinomycetota</taxon>
        <taxon>Actinomycetes</taxon>
        <taxon>Micrococcales</taxon>
        <taxon>Micrococcaceae</taxon>
        <taxon>Arthrobacter</taxon>
    </lineage>
</organism>
<dbReference type="Proteomes" id="UP000711614">
    <property type="component" value="Unassembled WGS sequence"/>
</dbReference>
<dbReference type="PROSITE" id="PS51257">
    <property type="entry name" value="PROKAR_LIPOPROTEIN"/>
    <property type="match status" value="1"/>
</dbReference>
<evidence type="ECO:0000313" key="2">
    <source>
        <dbReference type="EMBL" id="MBP2413579.1"/>
    </source>
</evidence>
<dbReference type="RefSeq" id="WP_209680973.1">
    <property type="nucleotide sequence ID" value="NZ_JAGIOI010000001.1"/>
</dbReference>
<protein>
    <recommendedName>
        <fullName evidence="4">Lipoprotein</fullName>
    </recommendedName>
</protein>
<reference evidence="2 3" key="1">
    <citation type="submission" date="2021-03" db="EMBL/GenBank/DDBJ databases">
        <title>Sequencing the genomes of 1000 actinobacteria strains.</title>
        <authorList>
            <person name="Klenk H.-P."/>
        </authorList>
    </citation>
    <scope>NUCLEOTIDE SEQUENCE [LARGE SCALE GENOMIC DNA]</scope>
    <source>
        <strain evidence="2 3">DSM 16005</strain>
    </source>
</reference>
<evidence type="ECO:0000313" key="3">
    <source>
        <dbReference type="Proteomes" id="UP000711614"/>
    </source>
</evidence>